<comment type="caution">
    <text evidence="1">The sequence shown here is derived from an EMBL/GenBank/DDBJ whole genome shotgun (WGS) entry which is preliminary data.</text>
</comment>
<name>E3BQP8_9VIBR</name>
<dbReference type="AlphaFoldDB" id="E3BQP8"/>
<evidence type="ECO:0000313" key="2">
    <source>
        <dbReference type="Proteomes" id="UP000002943"/>
    </source>
</evidence>
<reference evidence="1 2" key="1">
    <citation type="journal article" date="2012" name="Int. J. Syst. Evol. Microbiol.">
        <title>Vibrio caribbeanicus sp. nov., isolated from the marine sponge Scleritoderma cyanea.</title>
        <authorList>
            <person name="Hoffmann M."/>
            <person name="Monday S.R."/>
            <person name="Allard M.W."/>
            <person name="Strain E.A."/>
            <person name="Whittaker P."/>
            <person name="Naum M."/>
            <person name="McCarthy P.J."/>
            <person name="Lopez J.V."/>
            <person name="Fischer M."/>
            <person name="Brown E.W."/>
        </authorList>
    </citation>
    <scope>NUCLEOTIDE SEQUENCE [LARGE SCALE GENOMIC DNA]</scope>
    <source>
        <strain evidence="1 2">ATCC BAA-2122</strain>
    </source>
</reference>
<evidence type="ECO:0000313" key="1">
    <source>
        <dbReference type="EMBL" id="EFP94634.1"/>
    </source>
</evidence>
<protein>
    <recommendedName>
        <fullName evidence="3">Alcohol dehydrogenase</fullName>
    </recommendedName>
</protein>
<dbReference type="Gene3D" id="3.90.180.10">
    <property type="entry name" value="Medium-chain alcohol dehydrogenases, catalytic domain"/>
    <property type="match status" value="1"/>
</dbReference>
<proteinExistence type="predicted"/>
<keyword evidence="2" id="KW-1185">Reference proteome</keyword>
<organism evidence="1 2">
    <name type="scientific">Vibrio caribbeanicus ATCC BAA-2122</name>
    <dbReference type="NCBI Taxonomy" id="796620"/>
    <lineage>
        <taxon>Bacteria</taxon>
        <taxon>Pseudomonadati</taxon>
        <taxon>Pseudomonadota</taxon>
        <taxon>Gammaproteobacteria</taxon>
        <taxon>Vibrionales</taxon>
        <taxon>Vibrionaceae</taxon>
        <taxon>Vibrio</taxon>
    </lineage>
</organism>
<evidence type="ECO:0008006" key="3">
    <source>
        <dbReference type="Google" id="ProtNLM"/>
    </source>
</evidence>
<sequence>MKVWKVTPNEAKLDIQQYEVSTRKPKKGEVCVRIHATSINKRDLDIAKVFIKM</sequence>
<dbReference type="STRING" id="796620.VIBC2010_16454"/>
<gene>
    <name evidence="1" type="ORF">VIBC2010_16454</name>
</gene>
<accession>E3BQP8</accession>
<dbReference type="Proteomes" id="UP000002943">
    <property type="component" value="Unassembled WGS sequence"/>
</dbReference>
<dbReference type="EMBL" id="AEIU01000125">
    <property type="protein sequence ID" value="EFP94634.1"/>
    <property type="molecule type" value="Genomic_DNA"/>
</dbReference>
<dbReference type="SUPFAM" id="SSF50129">
    <property type="entry name" value="GroES-like"/>
    <property type="match status" value="1"/>
</dbReference>
<dbReference type="InterPro" id="IPR011032">
    <property type="entry name" value="GroES-like_sf"/>
</dbReference>